<protein>
    <submittedName>
        <fullName evidence="1">Type II toxin-antitoxin system HicB family antitoxin</fullName>
    </submittedName>
</protein>
<dbReference type="SUPFAM" id="SSF47598">
    <property type="entry name" value="Ribbon-helix-helix"/>
    <property type="match status" value="1"/>
</dbReference>
<name>A0A9X7N5N2_PSEDE</name>
<sequence length="108" mass="12062">MTPMKYQGYAARIEYSDDDRLFIGHIAGIRDVVGFHGESVNELRGAFEEAVDDYLATCAKLGREPQRPFSGKLSLRLDPQLHAQVAIKAELSNQSINQWVVDRLGEAV</sequence>
<evidence type="ECO:0000313" key="1">
    <source>
        <dbReference type="EMBL" id="QEY75436.1"/>
    </source>
</evidence>
<dbReference type="OrthoDB" id="5297106at2"/>
<proteinExistence type="predicted"/>
<dbReference type="InterPro" id="IPR010985">
    <property type="entry name" value="Ribbon_hlx_hlx"/>
</dbReference>
<dbReference type="RefSeq" id="WP_081517291.1">
    <property type="nucleotide sequence ID" value="NZ_CP043626.1"/>
</dbReference>
<dbReference type="KEGG" id="pden:F1C79_29560"/>
<organism evidence="1 2">
    <name type="scientific">Pseudomonas denitrificans</name>
    <dbReference type="NCBI Taxonomy" id="43306"/>
    <lineage>
        <taxon>Bacteria</taxon>
        <taxon>Pseudomonadati</taxon>
        <taxon>Pseudomonadota</taxon>
        <taxon>Gammaproteobacteria</taxon>
        <taxon>Pseudomonadales</taxon>
        <taxon>Pseudomonadaceae</taxon>
        <taxon>Halopseudomonas</taxon>
    </lineage>
</organism>
<dbReference type="InterPro" id="IPR035069">
    <property type="entry name" value="TTHA1013/TTHA0281-like"/>
</dbReference>
<reference evidence="1 2" key="1">
    <citation type="submission" date="2019-09" db="EMBL/GenBank/DDBJ databases">
        <title>Prosopis cineraria nodule microbiome.</title>
        <authorList>
            <person name="Chaluvadi S.R."/>
            <person name="Ali R."/>
            <person name="Wang X."/>
        </authorList>
    </citation>
    <scope>NUCLEOTIDE SEQUENCE [LARGE SCALE GENOMIC DNA]</scope>
    <source>
        <strain evidence="1 2">BG1</strain>
    </source>
</reference>
<dbReference type="EMBL" id="CP043626">
    <property type="protein sequence ID" value="QEY75436.1"/>
    <property type="molecule type" value="Genomic_DNA"/>
</dbReference>
<dbReference type="GO" id="GO:0006355">
    <property type="term" value="P:regulation of DNA-templated transcription"/>
    <property type="evidence" value="ECO:0007669"/>
    <property type="project" value="InterPro"/>
</dbReference>
<gene>
    <name evidence="1" type="ORF">F1C79_29560</name>
</gene>
<dbReference type="InterPro" id="IPR008651">
    <property type="entry name" value="Uncharacterised_HicB"/>
</dbReference>
<dbReference type="Pfam" id="PF05534">
    <property type="entry name" value="HicB"/>
    <property type="match status" value="1"/>
</dbReference>
<dbReference type="Proteomes" id="UP000326659">
    <property type="component" value="Chromosome"/>
</dbReference>
<dbReference type="AlphaFoldDB" id="A0A9X7N5N2"/>
<keyword evidence="2" id="KW-1185">Reference proteome</keyword>
<dbReference type="SUPFAM" id="SSF143100">
    <property type="entry name" value="TTHA1013/TTHA0281-like"/>
    <property type="match status" value="1"/>
</dbReference>
<evidence type="ECO:0000313" key="2">
    <source>
        <dbReference type="Proteomes" id="UP000326659"/>
    </source>
</evidence>
<accession>A0A9X7N5N2</accession>